<evidence type="ECO:0000256" key="3">
    <source>
        <dbReference type="ARBA" id="ARBA00005081"/>
    </source>
</evidence>
<organism evidence="8 9">
    <name type="scientific">Paracerasibacillus soli</name>
    <dbReference type="NCBI Taxonomy" id="480284"/>
    <lineage>
        <taxon>Bacteria</taxon>
        <taxon>Bacillati</taxon>
        <taxon>Bacillota</taxon>
        <taxon>Bacilli</taxon>
        <taxon>Bacillales</taxon>
        <taxon>Bacillaceae</taxon>
        <taxon>Paracerasibacillus</taxon>
    </lineage>
</organism>
<evidence type="ECO:0000256" key="1">
    <source>
        <dbReference type="ARBA" id="ARBA00000056"/>
    </source>
</evidence>
<evidence type="ECO:0000256" key="5">
    <source>
        <dbReference type="ARBA" id="ARBA00023235"/>
    </source>
</evidence>
<evidence type="ECO:0000256" key="2">
    <source>
        <dbReference type="ARBA" id="ARBA00002147"/>
    </source>
</evidence>
<dbReference type="EMBL" id="JAWDIQ010000002">
    <property type="protein sequence ID" value="MDY0409382.1"/>
    <property type="molecule type" value="Genomic_DNA"/>
</dbReference>
<dbReference type="Gene3D" id="3.20.20.70">
    <property type="entry name" value="Aldolase class I"/>
    <property type="match status" value="1"/>
</dbReference>
<dbReference type="InterPro" id="IPR013785">
    <property type="entry name" value="Aldolase_TIM"/>
</dbReference>
<keyword evidence="5 7" id="KW-0413">Isomerase</keyword>
<reference evidence="8 9" key="1">
    <citation type="submission" date="2023-10" db="EMBL/GenBank/DDBJ databases">
        <title>Virgibacillus soli CC-YMP-6 genome.</title>
        <authorList>
            <person name="Miliotis G."/>
            <person name="Sengupta P."/>
            <person name="Hameed A."/>
            <person name="Chuvochina M."/>
            <person name="Mcdonagh F."/>
            <person name="Simpson A.C."/>
            <person name="Singh N.K."/>
            <person name="Rekha P.D."/>
            <person name="Raman K."/>
            <person name="Hugenholtz P."/>
            <person name="Venkateswaran K."/>
        </authorList>
    </citation>
    <scope>NUCLEOTIDE SEQUENCE [LARGE SCALE GENOMIC DNA]</scope>
    <source>
        <strain evidence="8 9">CC-YMP-6</strain>
    </source>
</reference>
<dbReference type="PANTHER" id="PTHR36204">
    <property type="entry name" value="N-ACETYLMANNOSAMINE-6-PHOSPHATE 2-EPIMERASE-RELATED"/>
    <property type="match status" value="1"/>
</dbReference>
<gene>
    <name evidence="7" type="primary">nanE</name>
    <name evidence="8" type="ORF">RWD45_13380</name>
</gene>
<keyword evidence="6 7" id="KW-0119">Carbohydrate metabolism</keyword>
<proteinExistence type="inferred from homology"/>
<accession>A0ABU5CSP4</accession>
<evidence type="ECO:0000256" key="4">
    <source>
        <dbReference type="ARBA" id="ARBA00007439"/>
    </source>
</evidence>
<name>A0ABU5CSP4_9BACI</name>
<comment type="pathway">
    <text evidence="3 7">Amino-sugar metabolism; N-acetylneuraminate degradation; D-fructose 6-phosphate from N-acetylneuraminate: step 3/5.</text>
</comment>
<dbReference type="Proteomes" id="UP001275315">
    <property type="component" value="Unassembled WGS sequence"/>
</dbReference>
<dbReference type="RefSeq" id="WP_320380177.1">
    <property type="nucleotide sequence ID" value="NZ_JAWDIQ010000002.1"/>
</dbReference>
<evidence type="ECO:0000313" key="9">
    <source>
        <dbReference type="Proteomes" id="UP001275315"/>
    </source>
</evidence>
<evidence type="ECO:0000313" key="8">
    <source>
        <dbReference type="EMBL" id="MDY0409382.1"/>
    </source>
</evidence>
<dbReference type="NCBIfam" id="NF002231">
    <property type="entry name" value="PRK01130.1"/>
    <property type="match status" value="1"/>
</dbReference>
<dbReference type="Pfam" id="PF04131">
    <property type="entry name" value="NanE"/>
    <property type="match status" value="1"/>
</dbReference>
<dbReference type="InterPro" id="IPR007260">
    <property type="entry name" value="NanE"/>
</dbReference>
<dbReference type="PANTHER" id="PTHR36204:SF1">
    <property type="entry name" value="N-ACETYLMANNOSAMINE-6-PHOSPHATE 2-EPIMERASE-RELATED"/>
    <property type="match status" value="1"/>
</dbReference>
<comment type="caution">
    <text evidence="8">The sequence shown here is derived from an EMBL/GenBank/DDBJ whole genome shotgun (WGS) entry which is preliminary data.</text>
</comment>
<sequence length="239" mass="26416">MKNNTEILEQIKHELIVSCQALPDEPLHSSFIMGRMAKAAQLGGAKGIRANSVEDIEEIKNVVPLPIIGIMKTEYAGSDVFITPTMKEVQALVDVGADIIALDATCRIRPDKQTIKECFPIIREKFPNQLFMADCSTYEDGMLAYELGFDLVGTTMCGYTKETEAIELPHFNLIEKLANNLPIPIIAEGGIWTPEDLSRAFQCGAYAAVVGTAITRPKEITERFAASLQDWKNHDLKSL</sequence>
<evidence type="ECO:0000256" key="7">
    <source>
        <dbReference type="HAMAP-Rule" id="MF_01235"/>
    </source>
</evidence>
<comment type="function">
    <text evidence="2 7">Converts N-acetylmannosamine-6-phosphate (ManNAc-6-P) to N-acetylglucosamine-6-phosphate (GlcNAc-6-P).</text>
</comment>
<evidence type="ECO:0000256" key="6">
    <source>
        <dbReference type="ARBA" id="ARBA00023277"/>
    </source>
</evidence>
<keyword evidence="9" id="KW-1185">Reference proteome</keyword>
<dbReference type="SUPFAM" id="SSF51366">
    <property type="entry name" value="Ribulose-phoshate binding barrel"/>
    <property type="match status" value="1"/>
</dbReference>
<dbReference type="EC" id="5.1.3.9" evidence="7"/>
<dbReference type="HAMAP" id="MF_01235">
    <property type="entry name" value="ManNAc6P_epimer"/>
    <property type="match status" value="1"/>
</dbReference>
<dbReference type="GO" id="GO:0047465">
    <property type="term" value="F:N-acylglucosamine-6-phosphate 2-epimerase activity"/>
    <property type="evidence" value="ECO:0007669"/>
    <property type="project" value="UniProtKB-EC"/>
</dbReference>
<dbReference type="InterPro" id="IPR011060">
    <property type="entry name" value="RibuloseP-bd_barrel"/>
</dbReference>
<protein>
    <recommendedName>
        <fullName evidence="7">Putative N-acetylmannosamine-6-phosphate 2-epimerase</fullName>
        <ecNumber evidence="7">5.1.3.9</ecNumber>
    </recommendedName>
    <alternativeName>
        <fullName evidence="7">ManNAc-6-P epimerase</fullName>
    </alternativeName>
</protein>
<comment type="similarity">
    <text evidence="4 7">Belongs to the NanE family.</text>
</comment>
<comment type="catalytic activity">
    <reaction evidence="1 7">
        <text>an N-acyl-D-glucosamine 6-phosphate = an N-acyl-D-mannosamine 6-phosphate</text>
        <dbReference type="Rhea" id="RHEA:23932"/>
        <dbReference type="ChEBI" id="CHEBI:57599"/>
        <dbReference type="ChEBI" id="CHEBI:57666"/>
        <dbReference type="EC" id="5.1.3.9"/>
    </reaction>
</comment>
<dbReference type="CDD" id="cd04729">
    <property type="entry name" value="NanE"/>
    <property type="match status" value="1"/>
</dbReference>